<reference evidence="2 4" key="2">
    <citation type="journal article" date="2013" name="Nature">
        <title>Insights into bilaterian evolution from three spiralian genomes.</title>
        <authorList>
            <person name="Simakov O."/>
            <person name="Marletaz F."/>
            <person name="Cho S.J."/>
            <person name="Edsinger-Gonzales E."/>
            <person name="Havlak P."/>
            <person name="Hellsten U."/>
            <person name="Kuo D.H."/>
            <person name="Larsson T."/>
            <person name="Lv J."/>
            <person name="Arendt D."/>
            <person name="Savage R."/>
            <person name="Osoegawa K."/>
            <person name="de Jong P."/>
            <person name="Grimwood J."/>
            <person name="Chapman J.A."/>
            <person name="Shapiro H."/>
            <person name="Aerts A."/>
            <person name="Otillar R.P."/>
            <person name="Terry A.Y."/>
            <person name="Boore J.L."/>
            <person name="Grigoriev I.V."/>
            <person name="Lindberg D.R."/>
            <person name="Seaver E.C."/>
            <person name="Weisblat D.A."/>
            <person name="Putnam N.H."/>
            <person name="Rokhsar D.S."/>
        </authorList>
    </citation>
    <scope>NUCLEOTIDE SEQUENCE</scope>
    <source>
        <strain evidence="2 4">I ESC-2004</strain>
    </source>
</reference>
<dbReference type="Proteomes" id="UP000014760">
    <property type="component" value="Unassembled WGS sequence"/>
</dbReference>
<evidence type="ECO:0000313" key="4">
    <source>
        <dbReference type="Proteomes" id="UP000014760"/>
    </source>
</evidence>
<evidence type="ECO:0000313" key="3">
    <source>
        <dbReference type="EnsemblMetazoa" id="CapteP197370"/>
    </source>
</evidence>
<protein>
    <submittedName>
        <fullName evidence="2 3">Uncharacterized protein</fullName>
    </submittedName>
</protein>
<name>R7TW60_CAPTE</name>
<dbReference type="EMBL" id="KB309044">
    <property type="protein sequence ID" value="ELT95691.1"/>
    <property type="molecule type" value="Genomic_DNA"/>
</dbReference>
<dbReference type="EMBL" id="AMQN01002390">
    <property type="status" value="NOT_ANNOTATED_CDS"/>
    <property type="molecule type" value="Genomic_DNA"/>
</dbReference>
<reference evidence="3" key="3">
    <citation type="submission" date="2015-06" db="UniProtKB">
        <authorList>
            <consortium name="EnsemblMetazoa"/>
        </authorList>
    </citation>
    <scope>IDENTIFICATION</scope>
</reference>
<evidence type="ECO:0000256" key="1">
    <source>
        <dbReference type="SAM" id="MobiDB-lite"/>
    </source>
</evidence>
<accession>R7TW60</accession>
<feature type="region of interest" description="Disordered" evidence="1">
    <location>
        <begin position="29"/>
        <end position="49"/>
    </location>
</feature>
<dbReference type="HOGENOM" id="CLU_1367396_0_0_1"/>
<dbReference type="EnsemblMetazoa" id="CapteT197370">
    <property type="protein sequence ID" value="CapteP197370"/>
    <property type="gene ID" value="CapteG197370"/>
</dbReference>
<keyword evidence="4" id="KW-1185">Reference proteome</keyword>
<sequence>MSRPAPRRFARRRKSVDLEEPRNFERILKELQPPSPLSPIRRNTGQRTHATAKAFASILKELQPPRPLSPIPGHSAQLPHATSANEFDSILSELQPPKPLSPLRRNSTQRQAPNKRFTLQSFICVLRETLSKIPSPIKKKLEEEYEEESAKIEWEREYYMADPFSNKCAIEGKYDADHLELIKRIILKTSENKENYEPNF</sequence>
<proteinExistence type="predicted"/>
<evidence type="ECO:0000313" key="2">
    <source>
        <dbReference type="EMBL" id="ELT95691.1"/>
    </source>
</evidence>
<reference evidence="4" key="1">
    <citation type="submission" date="2012-12" db="EMBL/GenBank/DDBJ databases">
        <authorList>
            <person name="Hellsten U."/>
            <person name="Grimwood J."/>
            <person name="Chapman J.A."/>
            <person name="Shapiro H."/>
            <person name="Aerts A."/>
            <person name="Otillar R.P."/>
            <person name="Terry A.Y."/>
            <person name="Boore J.L."/>
            <person name="Simakov O."/>
            <person name="Marletaz F."/>
            <person name="Cho S.-J."/>
            <person name="Edsinger-Gonzales E."/>
            <person name="Havlak P."/>
            <person name="Kuo D.-H."/>
            <person name="Larsson T."/>
            <person name="Lv J."/>
            <person name="Arendt D."/>
            <person name="Savage R."/>
            <person name="Osoegawa K."/>
            <person name="de Jong P."/>
            <person name="Lindberg D.R."/>
            <person name="Seaver E.C."/>
            <person name="Weisblat D.A."/>
            <person name="Putnam N.H."/>
            <person name="Grigoriev I.V."/>
            <person name="Rokhsar D.S."/>
        </authorList>
    </citation>
    <scope>NUCLEOTIDE SEQUENCE</scope>
    <source>
        <strain evidence="4">I ESC-2004</strain>
    </source>
</reference>
<gene>
    <name evidence="2" type="ORF">CAPTEDRAFT_197370</name>
</gene>
<organism evidence="2">
    <name type="scientific">Capitella teleta</name>
    <name type="common">Polychaete worm</name>
    <dbReference type="NCBI Taxonomy" id="283909"/>
    <lineage>
        <taxon>Eukaryota</taxon>
        <taxon>Metazoa</taxon>
        <taxon>Spiralia</taxon>
        <taxon>Lophotrochozoa</taxon>
        <taxon>Annelida</taxon>
        <taxon>Polychaeta</taxon>
        <taxon>Sedentaria</taxon>
        <taxon>Scolecida</taxon>
        <taxon>Capitellidae</taxon>
        <taxon>Capitella</taxon>
    </lineage>
</organism>
<feature type="region of interest" description="Disordered" evidence="1">
    <location>
        <begin position="1"/>
        <end position="20"/>
    </location>
</feature>
<feature type="compositionally biased region" description="Basic residues" evidence="1">
    <location>
        <begin position="1"/>
        <end position="14"/>
    </location>
</feature>
<dbReference type="AlphaFoldDB" id="R7TW60"/>